<feature type="compositionally biased region" description="Basic and acidic residues" evidence="1">
    <location>
        <begin position="80"/>
        <end position="89"/>
    </location>
</feature>
<evidence type="ECO:0000256" key="1">
    <source>
        <dbReference type="SAM" id="MobiDB-lite"/>
    </source>
</evidence>
<proteinExistence type="predicted"/>
<name>A0A0R0M2M0_9MICR</name>
<dbReference type="EMBL" id="LGUB01000196">
    <property type="protein sequence ID" value="KRH93854.1"/>
    <property type="molecule type" value="Genomic_DNA"/>
</dbReference>
<feature type="compositionally biased region" description="Acidic residues" evidence="1">
    <location>
        <begin position="97"/>
        <end position="108"/>
    </location>
</feature>
<feature type="region of interest" description="Disordered" evidence="1">
    <location>
        <begin position="73"/>
        <end position="108"/>
    </location>
</feature>
<dbReference type="Proteomes" id="UP000051530">
    <property type="component" value="Unassembled WGS sequence"/>
</dbReference>
<protein>
    <recommendedName>
        <fullName evidence="4">60S acidic ribosomal protein P2</fullName>
    </recommendedName>
</protein>
<accession>A0A0R0M2M0</accession>
<gene>
    <name evidence="2" type="ORF">M153_5200002814</name>
</gene>
<organism evidence="2 3">
    <name type="scientific">Pseudoloma neurophilia</name>
    <dbReference type="NCBI Taxonomy" id="146866"/>
    <lineage>
        <taxon>Eukaryota</taxon>
        <taxon>Fungi</taxon>
        <taxon>Fungi incertae sedis</taxon>
        <taxon>Microsporidia</taxon>
        <taxon>Pseudoloma</taxon>
    </lineage>
</organism>
<dbReference type="AlphaFoldDB" id="A0A0R0M2M0"/>
<dbReference type="Pfam" id="PF00428">
    <property type="entry name" value="Ribosomal_60s"/>
    <property type="match status" value="1"/>
</dbReference>
<reference evidence="2 3" key="1">
    <citation type="submission" date="2015-07" db="EMBL/GenBank/DDBJ databases">
        <title>The genome of Pseudoloma neurophilia, a relevant intracellular parasite of the zebrafish.</title>
        <authorList>
            <person name="Ndikumana S."/>
            <person name="Pelin A."/>
            <person name="Sanders J."/>
            <person name="Corradi N."/>
        </authorList>
    </citation>
    <scope>NUCLEOTIDE SEQUENCE [LARGE SCALE GENOMIC DNA]</scope>
    <source>
        <strain evidence="2 3">MK1</strain>
    </source>
</reference>
<keyword evidence="3" id="KW-1185">Reference proteome</keyword>
<evidence type="ECO:0000313" key="2">
    <source>
        <dbReference type="EMBL" id="KRH93854.1"/>
    </source>
</evidence>
<evidence type="ECO:0008006" key="4">
    <source>
        <dbReference type="Google" id="ProtNLM"/>
    </source>
</evidence>
<comment type="caution">
    <text evidence="2">The sequence shown here is derived from an EMBL/GenBank/DDBJ whole genome shotgun (WGS) entry which is preliminary data.</text>
</comment>
<dbReference type="VEuPathDB" id="MicrosporidiaDB:M153_5200002814"/>
<evidence type="ECO:0000313" key="3">
    <source>
        <dbReference type="Proteomes" id="UP000051530"/>
    </source>
</evidence>
<sequence>MSVENVNQLYPLASFMINELGQEVTVEKIQNLFKHLNVDFEPKVAELFCLKKEKIDEIYDSVTSAPVAAAAAPVAAATKQETKEEEKPKQNAPAPAEDFDVFGDDLFG</sequence>